<dbReference type="InterPro" id="IPR007138">
    <property type="entry name" value="ABM_dom"/>
</dbReference>
<evidence type="ECO:0000259" key="1">
    <source>
        <dbReference type="Pfam" id="PF03992"/>
    </source>
</evidence>
<sequence>MSSQKQLTLFVTFKIKPDRIGEWKEAHRPVWAACAAEPECLFFDVYSDPAAPGTFRFVEIWSKSRAWFEKEQMTKPYYATLWPKSEPCWEEPAKIEYFERELEGCTFKQGFLDGGRRSD</sequence>
<dbReference type="AlphaFoldDB" id="A0A139HDT4"/>
<evidence type="ECO:0000313" key="2">
    <source>
        <dbReference type="EMBL" id="KXT00598.1"/>
    </source>
</evidence>
<protein>
    <recommendedName>
        <fullName evidence="1">ABM domain-containing protein</fullName>
    </recommendedName>
</protein>
<dbReference type="SUPFAM" id="SSF54909">
    <property type="entry name" value="Dimeric alpha+beta barrel"/>
    <property type="match status" value="1"/>
</dbReference>
<dbReference type="Proteomes" id="UP000070133">
    <property type="component" value="Unassembled WGS sequence"/>
</dbReference>
<comment type="caution">
    <text evidence="2">The sequence shown here is derived from an EMBL/GenBank/DDBJ whole genome shotgun (WGS) entry which is preliminary data.</text>
</comment>
<dbReference type="OrthoDB" id="4126315at2759"/>
<dbReference type="InterPro" id="IPR011008">
    <property type="entry name" value="Dimeric_a/b-barrel"/>
</dbReference>
<reference evidence="2 3" key="1">
    <citation type="submission" date="2015-07" db="EMBL/GenBank/DDBJ databases">
        <title>Comparative genomics of the Sigatoka disease complex on banana suggests a link between parallel evolutionary changes in Pseudocercospora fijiensis and Pseudocercospora eumusae and increased virulence on the banana host.</title>
        <authorList>
            <person name="Chang T.-C."/>
            <person name="Salvucci A."/>
            <person name="Crous P.W."/>
            <person name="Stergiopoulos I."/>
        </authorList>
    </citation>
    <scope>NUCLEOTIDE SEQUENCE [LARGE SCALE GENOMIC DNA]</scope>
    <source>
        <strain evidence="2 3">CBS 114824</strain>
    </source>
</reference>
<name>A0A139HDT4_9PEZI</name>
<dbReference type="Pfam" id="PF03992">
    <property type="entry name" value="ABM"/>
    <property type="match status" value="1"/>
</dbReference>
<evidence type="ECO:0000313" key="3">
    <source>
        <dbReference type="Proteomes" id="UP000070133"/>
    </source>
</evidence>
<feature type="domain" description="ABM" evidence="1">
    <location>
        <begin position="9"/>
        <end position="67"/>
    </location>
</feature>
<accession>A0A139HDT4</accession>
<organism evidence="2 3">
    <name type="scientific">Pseudocercospora eumusae</name>
    <dbReference type="NCBI Taxonomy" id="321146"/>
    <lineage>
        <taxon>Eukaryota</taxon>
        <taxon>Fungi</taxon>
        <taxon>Dikarya</taxon>
        <taxon>Ascomycota</taxon>
        <taxon>Pezizomycotina</taxon>
        <taxon>Dothideomycetes</taxon>
        <taxon>Dothideomycetidae</taxon>
        <taxon>Mycosphaerellales</taxon>
        <taxon>Mycosphaerellaceae</taxon>
        <taxon>Pseudocercospora</taxon>
    </lineage>
</organism>
<dbReference type="EMBL" id="LFZN01000070">
    <property type="protein sequence ID" value="KXT00598.1"/>
    <property type="molecule type" value="Genomic_DNA"/>
</dbReference>
<keyword evidence="3" id="KW-1185">Reference proteome</keyword>
<dbReference type="Gene3D" id="3.30.70.100">
    <property type="match status" value="1"/>
</dbReference>
<proteinExistence type="predicted"/>
<gene>
    <name evidence="2" type="ORF">AC578_3159</name>
</gene>